<dbReference type="NCBIfam" id="TIGR03824">
    <property type="entry name" value="FlgM_jcvi"/>
    <property type="match status" value="1"/>
</dbReference>
<dbReference type="Pfam" id="PF04316">
    <property type="entry name" value="FlgM"/>
    <property type="match status" value="1"/>
</dbReference>
<reference evidence="11 12" key="1">
    <citation type="submission" date="2018-01" db="EMBL/GenBank/DDBJ databases">
        <title>The draft genome sequence of Halioglobus lutimaris HF004.</title>
        <authorList>
            <person name="Du Z.-J."/>
            <person name="Shi M.-J."/>
        </authorList>
    </citation>
    <scope>NUCLEOTIDE SEQUENCE [LARGE SCALE GENOMIC DNA]</scope>
    <source>
        <strain evidence="11 12">HF004</strain>
    </source>
</reference>
<evidence type="ECO:0000256" key="8">
    <source>
        <dbReference type="ARBA" id="ARBA00030117"/>
    </source>
</evidence>
<keyword evidence="11" id="KW-0969">Cilium</keyword>
<dbReference type="SUPFAM" id="SSF101498">
    <property type="entry name" value="Anti-sigma factor FlgM"/>
    <property type="match status" value="1"/>
</dbReference>
<comment type="function">
    <text evidence="7">Responsible for the coupling of flagellin expression to flagellar assembly by preventing expression of the flagellin genes when a component of the middle class of proteins is defective. It negatively regulates flagellar genes by inhibiting the activity of FliA by directly binding to FliA.</text>
</comment>
<evidence type="ECO:0000256" key="7">
    <source>
        <dbReference type="ARBA" id="ARBA00024739"/>
    </source>
</evidence>
<keyword evidence="11" id="KW-0966">Cell projection</keyword>
<evidence type="ECO:0000256" key="3">
    <source>
        <dbReference type="ARBA" id="ARBA00022491"/>
    </source>
</evidence>
<comment type="caution">
    <text evidence="11">The sequence shown here is derived from an EMBL/GenBank/DDBJ whole genome shotgun (WGS) entry which is preliminary data.</text>
</comment>
<dbReference type="AlphaFoldDB" id="A0A2N5X1P8"/>
<dbReference type="EMBL" id="PKUS01000015">
    <property type="protein sequence ID" value="PLW68411.1"/>
    <property type="molecule type" value="Genomic_DNA"/>
</dbReference>
<dbReference type="Proteomes" id="UP000235005">
    <property type="component" value="Unassembled WGS sequence"/>
</dbReference>
<sequence length="107" mass="11576">MKNVDNNMNIRPSRGDLEQSSQTSSRVTDNSASPAAGSSPKKAEGDKVTFTGIATEMRSLEADLARIPEVDSDRVNAIKASIAEGNYEVNPEKILKNLLDLEQALSR</sequence>
<evidence type="ECO:0000256" key="6">
    <source>
        <dbReference type="ARBA" id="ARBA00023163"/>
    </source>
</evidence>
<dbReference type="GO" id="GO:0045892">
    <property type="term" value="P:negative regulation of DNA-templated transcription"/>
    <property type="evidence" value="ECO:0007669"/>
    <property type="project" value="InterPro"/>
</dbReference>
<evidence type="ECO:0000256" key="1">
    <source>
        <dbReference type="ARBA" id="ARBA00005322"/>
    </source>
</evidence>
<dbReference type="GO" id="GO:0044781">
    <property type="term" value="P:bacterial-type flagellum organization"/>
    <property type="evidence" value="ECO:0007669"/>
    <property type="project" value="UniProtKB-KW"/>
</dbReference>
<dbReference type="InterPro" id="IPR035890">
    <property type="entry name" value="Anti-sigma-28_factor_FlgM_sf"/>
</dbReference>
<feature type="region of interest" description="Disordered" evidence="9">
    <location>
        <begin position="1"/>
        <end position="48"/>
    </location>
</feature>
<keyword evidence="11" id="KW-0282">Flagellum</keyword>
<keyword evidence="6" id="KW-0804">Transcription</keyword>
<dbReference type="InterPro" id="IPR031316">
    <property type="entry name" value="FlgM_C"/>
</dbReference>
<dbReference type="RefSeq" id="WP_101518264.1">
    <property type="nucleotide sequence ID" value="NZ_PKUS01000015.1"/>
</dbReference>
<keyword evidence="12" id="KW-1185">Reference proteome</keyword>
<comment type="similarity">
    <text evidence="1">Belongs to the FlgM family.</text>
</comment>
<proteinExistence type="inferred from homology"/>
<feature type="compositionally biased region" description="Low complexity" evidence="9">
    <location>
        <begin position="31"/>
        <end position="40"/>
    </location>
</feature>
<evidence type="ECO:0000313" key="12">
    <source>
        <dbReference type="Proteomes" id="UP000235005"/>
    </source>
</evidence>
<organism evidence="11 12">
    <name type="scientific">Pseudohalioglobus lutimaris</name>
    <dbReference type="NCBI Taxonomy" id="1737061"/>
    <lineage>
        <taxon>Bacteria</taxon>
        <taxon>Pseudomonadati</taxon>
        <taxon>Pseudomonadota</taxon>
        <taxon>Gammaproteobacteria</taxon>
        <taxon>Cellvibrionales</taxon>
        <taxon>Halieaceae</taxon>
        <taxon>Pseudohalioglobus</taxon>
    </lineage>
</organism>
<feature type="compositionally biased region" description="Polar residues" evidence="9">
    <location>
        <begin position="1"/>
        <end position="10"/>
    </location>
</feature>
<evidence type="ECO:0000313" key="11">
    <source>
        <dbReference type="EMBL" id="PLW68411.1"/>
    </source>
</evidence>
<evidence type="ECO:0000256" key="9">
    <source>
        <dbReference type="SAM" id="MobiDB-lite"/>
    </source>
</evidence>
<feature type="domain" description="Anti-sigma-28 factor FlgM C-terminal" evidence="10">
    <location>
        <begin position="46"/>
        <end position="100"/>
    </location>
</feature>
<evidence type="ECO:0000256" key="2">
    <source>
        <dbReference type="ARBA" id="ARBA00017823"/>
    </source>
</evidence>
<keyword evidence="4" id="KW-1005">Bacterial flagellum biogenesis</keyword>
<name>A0A2N5X1P8_9GAMM</name>
<dbReference type="InterPro" id="IPR007412">
    <property type="entry name" value="FlgM"/>
</dbReference>
<protein>
    <recommendedName>
        <fullName evidence="2">Negative regulator of flagellin synthesis</fullName>
    </recommendedName>
    <alternativeName>
        <fullName evidence="8">Anti-sigma-28 factor</fullName>
    </alternativeName>
</protein>
<keyword evidence="5" id="KW-0805">Transcription regulation</keyword>
<feature type="compositionally biased region" description="Polar residues" evidence="9">
    <location>
        <begin position="18"/>
        <end position="30"/>
    </location>
</feature>
<keyword evidence="3" id="KW-0678">Repressor</keyword>
<dbReference type="OrthoDB" id="5298032at2"/>
<evidence type="ECO:0000256" key="5">
    <source>
        <dbReference type="ARBA" id="ARBA00023015"/>
    </source>
</evidence>
<accession>A0A2N5X1P8</accession>
<evidence type="ECO:0000256" key="4">
    <source>
        <dbReference type="ARBA" id="ARBA00022795"/>
    </source>
</evidence>
<evidence type="ECO:0000259" key="10">
    <source>
        <dbReference type="Pfam" id="PF04316"/>
    </source>
</evidence>
<gene>
    <name evidence="11" type="primary">flgM</name>
    <name evidence="11" type="ORF">C0039_12805</name>
</gene>